<accession>A0AAW0Q5Y7</accession>
<comment type="caution">
    <text evidence="5">The sequence shown here is derived from an EMBL/GenBank/DDBJ whole genome shotgun (WGS) entry which is preliminary data.</text>
</comment>
<proteinExistence type="inferred from homology"/>
<dbReference type="EMBL" id="JAQQWP010000011">
    <property type="protein sequence ID" value="KAK8096016.1"/>
    <property type="molecule type" value="Genomic_DNA"/>
</dbReference>
<dbReference type="InterPro" id="IPR016125">
    <property type="entry name" value="Peptidase_C15-like"/>
</dbReference>
<evidence type="ECO:0000313" key="6">
    <source>
        <dbReference type="Proteomes" id="UP001392437"/>
    </source>
</evidence>
<dbReference type="Proteomes" id="UP001392437">
    <property type="component" value="Unassembled WGS sequence"/>
</dbReference>
<dbReference type="InterPro" id="IPR036440">
    <property type="entry name" value="Peptidase_C15-like_sf"/>
</dbReference>
<evidence type="ECO:0000256" key="3">
    <source>
        <dbReference type="ARBA" id="ARBA00022801"/>
    </source>
</evidence>
<keyword evidence="3" id="KW-0378">Hydrolase</keyword>
<evidence type="ECO:0000256" key="2">
    <source>
        <dbReference type="ARBA" id="ARBA00022670"/>
    </source>
</evidence>
<evidence type="ECO:0000256" key="4">
    <source>
        <dbReference type="ARBA" id="ARBA00022807"/>
    </source>
</evidence>
<reference evidence="5 6" key="1">
    <citation type="submission" date="2023-01" db="EMBL/GenBank/DDBJ databases">
        <title>Analysis of 21 Apiospora genomes using comparative genomics revels a genus with tremendous synthesis potential of carbohydrate active enzymes and secondary metabolites.</title>
        <authorList>
            <person name="Sorensen T."/>
        </authorList>
    </citation>
    <scope>NUCLEOTIDE SEQUENCE [LARGE SCALE GENOMIC DNA]</scope>
    <source>
        <strain evidence="5 6">CBS 117206</strain>
    </source>
</reference>
<dbReference type="GO" id="GO:0006508">
    <property type="term" value="P:proteolysis"/>
    <property type="evidence" value="ECO:0007669"/>
    <property type="project" value="UniProtKB-KW"/>
</dbReference>
<protein>
    <submittedName>
        <fullName evidence="5">Pyroglutamyl-peptidase</fullName>
    </submittedName>
</protein>
<evidence type="ECO:0000313" key="5">
    <source>
        <dbReference type="EMBL" id="KAK8096016.1"/>
    </source>
</evidence>
<keyword evidence="4" id="KW-0788">Thiol protease</keyword>
<evidence type="ECO:0000256" key="1">
    <source>
        <dbReference type="ARBA" id="ARBA00006641"/>
    </source>
</evidence>
<dbReference type="GO" id="GO:0008234">
    <property type="term" value="F:cysteine-type peptidase activity"/>
    <property type="evidence" value="ECO:0007669"/>
    <property type="project" value="UniProtKB-KW"/>
</dbReference>
<keyword evidence="2" id="KW-0645">Protease</keyword>
<comment type="similarity">
    <text evidence="1">Belongs to the peptidase C15 family.</text>
</comment>
<dbReference type="SUPFAM" id="SSF53182">
    <property type="entry name" value="Pyrrolidone carboxyl peptidase (pyroglutamate aminopeptidase)"/>
    <property type="match status" value="1"/>
</dbReference>
<keyword evidence="6" id="KW-1185">Reference proteome</keyword>
<dbReference type="PANTHER" id="PTHR23402">
    <property type="entry name" value="PROTEASE FAMILY C15 PYROGLUTAMYL-PEPTIDASE I-RELATED"/>
    <property type="match status" value="1"/>
</dbReference>
<gene>
    <name evidence="5" type="ORF">PG999_014038</name>
</gene>
<name>A0AAW0Q5Y7_9PEZI</name>
<organism evidence="5 6">
    <name type="scientific">Apiospora kogelbergensis</name>
    <dbReference type="NCBI Taxonomy" id="1337665"/>
    <lineage>
        <taxon>Eukaryota</taxon>
        <taxon>Fungi</taxon>
        <taxon>Dikarya</taxon>
        <taxon>Ascomycota</taxon>
        <taxon>Pezizomycotina</taxon>
        <taxon>Sordariomycetes</taxon>
        <taxon>Xylariomycetidae</taxon>
        <taxon>Amphisphaeriales</taxon>
        <taxon>Apiosporaceae</taxon>
        <taxon>Apiospora</taxon>
    </lineage>
</organism>
<dbReference type="AlphaFoldDB" id="A0AAW0Q5Y7"/>
<dbReference type="Gene3D" id="3.40.630.20">
    <property type="entry name" value="Peptidase C15, pyroglutamyl peptidase I-like"/>
    <property type="match status" value="1"/>
</dbReference>
<sequence length="252" mass="28609">MEYNFNTSQLVRDALPNIITRPDKRDIRILKYARDTHDTYEDVRRVSPEIWDGERSLFLPRPRPGEDEHHVEIDAVLHLGMIALDGDRTQFRFETIARRDGYELPGDDGTHVDSDGLKRLGLPESLRTSFDVEAAWRRVQQEHPGVASCVSDDAGLYFCEFRLYSSLAETLLTERFRAKEGRVLFQHLPQAHDPEAIRLARDVTVTYIGALADDPIVGGARGPPPEQLRFGYGKTALHGWEIGAIYLARIGE</sequence>
<dbReference type="PANTHER" id="PTHR23402:SF1">
    <property type="entry name" value="PYROGLUTAMYL-PEPTIDASE I"/>
    <property type="match status" value="1"/>
</dbReference>